<feature type="compositionally biased region" description="Basic and acidic residues" evidence="1">
    <location>
        <begin position="510"/>
        <end position="525"/>
    </location>
</feature>
<dbReference type="InterPro" id="IPR002921">
    <property type="entry name" value="Fungal_lipase-type"/>
</dbReference>
<accession>A0A8T2QNK6</accession>
<evidence type="ECO:0000256" key="1">
    <source>
        <dbReference type="SAM" id="MobiDB-lite"/>
    </source>
</evidence>
<dbReference type="Pfam" id="PF01764">
    <property type="entry name" value="Lipase_3"/>
    <property type="match status" value="1"/>
</dbReference>
<organism evidence="3 4">
    <name type="scientific">Ceratopteris richardii</name>
    <name type="common">Triangle waterfern</name>
    <dbReference type="NCBI Taxonomy" id="49495"/>
    <lineage>
        <taxon>Eukaryota</taxon>
        <taxon>Viridiplantae</taxon>
        <taxon>Streptophyta</taxon>
        <taxon>Embryophyta</taxon>
        <taxon>Tracheophyta</taxon>
        <taxon>Polypodiopsida</taxon>
        <taxon>Polypodiidae</taxon>
        <taxon>Polypodiales</taxon>
        <taxon>Pteridineae</taxon>
        <taxon>Pteridaceae</taxon>
        <taxon>Parkerioideae</taxon>
        <taxon>Ceratopteris</taxon>
    </lineage>
</organism>
<evidence type="ECO:0000259" key="2">
    <source>
        <dbReference type="Pfam" id="PF01764"/>
    </source>
</evidence>
<dbReference type="CDD" id="cd00519">
    <property type="entry name" value="Lipase_3"/>
    <property type="match status" value="1"/>
</dbReference>
<keyword evidence="4" id="KW-1185">Reference proteome</keyword>
<evidence type="ECO:0000313" key="3">
    <source>
        <dbReference type="EMBL" id="KAH7284901.1"/>
    </source>
</evidence>
<feature type="compositionally biased region" description="Pro residues" evidence="1">
    <location>
        <begin position="11"/>
        <end position="26"/>
    </location>
</feature>
<dbReference type="EMBL" id="CM035438">
    <property type="protein sequence ID" value="KAH7284901.1"/>
    <property type="molecule type" value="Genomic_DNA"/>
</dbReference>
<name>A0A8T2QNK6_CERRI</name>
<dbReference type="OMA" id="CDRERTE"/>
<gene>
    <name evidence="3" type="ORF">KP509_33G001800</name>
</gene>
<dbReference type="AlphaFoldDB" id="A0A8T2QNK6"/>
<reference evidence="3" key="1">
    <citation type="submission" date="2021-08" db="EMBL/GenBank/DDBJ databases">
        <title>WGS assembly of Ceratopteris richardii.</title>
        <authorList>
            <person name="Marchant D.B."/>
            <person name="Chen G."/>
            <person name="Jenkins J."/>
            <person name="Shu S."/>
            <person name="Leebens-Mack J."/>
            <person name="Grimwood J."/>
            <person name="Schmutz J."/>
            <person name="Soltis P."/>
            <person name="Soltis D."/>
            <person name="Chen Z.-H."/>
        </authorList>
    </citation>
    <scope>NUCLEOTIDE SEQUENCE</scope>
    <source>
        <strain evidence="3">Whitten #5841</strain>
        <tissue evidence="3">Leaf</tissue>
    </source>
</reference>
<dbReference type="GO" id="GO:0006629">
    <property type="term" value="P:lipid metabolic process"/>
    <property type="evidence" value="ECO:0007669"/>
    <property type="project" value="InterPro"/>
</dbReference>
<dbReference type="Proteomes" id="UP000825935">
    <property type="component" value="Chromosome 33"/>
</dbReference>
<dbReference type="Gene3D" id="3.40.50.1820">
    <property type="entry name" value="alpha/beta hydrolase"/>
    <property type="match status" value="1"/>
</dbReference>
<dbReference type="InterPro" id="IPR029058">
    <property type="entry name" value="AB_hydrolase_fold"/>
</dbReference>
<protein>
    <recommendedName>
        <fullName evidence="2">Fungal lipase-type domain-containing protein</fullName>
    </recommendedName>
</protein>
<dbReference type="OrthoDB" id="438440at2759"/>
<feature type="region of interest" description="Disordered" evidence="1">
    <location>
        <begin position="510"/>
        <end position="535"/>
    </location>
</feature>
<feature type="domain" description="Fungal lipase-type" evidence="2">
    <location>
        <begin position="180"/>
        <end position="315"/>
    </location>
</feature>
<proteinExistence type="predicted"/>
<comment type="caution">
    <text evidence="3">The sequence shown here is derived from an EMBL/GenBank/DDBJ whole genome shotgun (WGS) entry which is preliminary data.</text>
</comment>
<feature type="region of interest" description="Disordered" evidence="1">
    <location>
        <begin position="1"/>
        <end position="29"/>
    </location>
</feature>
<dbReference type="PANTHER" id="PTHR47418">
    <property type="entry name" value="ALPHA/BETA-HYDROLASES SUPERFAMILY PROTEIN"/>
    <property type="match status" value="1"/>
</dbReference>
<evidence type="ECO:0000313" key="4">
    <source>
        <dbReference type="Proteomes" id="UP000825935"/>
    </source>
</evidence>
<sequence length="586" mass="64003">MAFRFRRAPERGPPPPSSFPAPPPPTASLRQTSSLNALIQSALSRYISRDSMVENSMPDTDQEVQKGSLIAVARSIKKCVSGMSRWDITDLTLGLYKIATRHAVEGVSDTIHGHVVSEKQELEEILYWLEWAWASYLAEEKAIIEYLHIEEQQLKKHVNTSAILQPAYFIAIDNAKKCIVLSIRGTYAATDVLTDLQPHSEKFEGGFAHSGILSAARWILENECSKLQILLSDNPGYKLVLTGHSLGAGAACLLSYLFHESVGCGNKEISSRLGISSTMIECWGFGCPPCVDEQLCQNSMFIKNVVLQDDIVTRACVAALEDLRTEILQTNWDDVLEDGGTAKKLLNLVNSTNAALGHADRALGYTQGTLYQKLKSASYAAFVSSFRASVSGNRQPGPLYNFPPAQFGISQPYGPRGYAEPHHSYNPGGYHGAPNHCGPSSFSPCNMEGTPPGSLPGWVAIGSSILSSYLNSPGSDSMDTVLIDGESMVNGRLFVPGILFHIKRSQVETGRERGRASAKEVRVESDSPGSDTGSAPISMRHYVIKGWDPRGIIMKIVLSKSLLSDHSLVSYRDAIKDAIRWNQIVE</sequence>
<dbReference type="SUPFAM" id="SSF53474">
    <property type="entry name" value="alpha/beta-Hydrolases"/>
    <property type="match status" value="1"/>
</dbReference>